<feature type="chain" id="PRO_5035893143" evidence="1">
    <location>
        <begin position="18"/>
        <end position="435"/>
    </location>
</feature>
<comment type="caution">
    <text evidence="2">The sequence shown here is derived from an EMBL/GenBank/DDBJ whole genome shotgun (WGS) entry which is preliminary data.</text>
</comment>
<evidence type="ECO:0000313" key="3">
    <source>
        <dbReference type="Proteomes" id="UP000822688"/>
    </source>
</evidence>
<gene>
    <name evidence="2" type="ORF">KC19_VG150900</name>
</gene>
<accession>A0A8T0HQP3</accession>
<dbReference type="AlphaFoldDB" id="A0A8T0HQP3"/>
<name>A0A8T0HQP3_CERPU</name>
<protein>
    <submittedName>
        <fullName evidence="2">Uncharacterized protein</fullName>
    </submittedName>
</protein>
<organism evidence="2 3">
    <name type="scientific">Ceratodon purpureus</name>
    <name type="common">Fire moss</name>
    <name type="synonym">Dicranum purpureum</name>
    <dbReference type="NCBI Taxonomy" id="3225"/>
    <lineage>
        <taxon>Eukaryota</taxon>
        <taxon>Viridiplantae</taxon>
        <taxon>Streptophyta</taxon>
        <taxon>Embryophyta</taxon>
        <taxon>Bryophyta</taxon>
        <taxon>Bryophytina</taxon>
        <taxon>Bryopsida</taxon>
        <taxon>Dicranidae</taxon>
        <taxon>Pseudoditrichales</taxon>
        <taxon>Ditrichaceae</taxon>
        <taxon>Ceratodon</taxon>
    </lineage>
</organism>
<dbReference type="Proteomes" id="UP000822688">
    <property type="component" value="Chromosome V"/>
</dbReference>
<keyword evidence="3" id="KW-1185">Reference proteome</keyword>
<keyword evidence="1" id="KW-0732">Signal</keyword>
<sequence length="435" mass="49620">MFRTLLWFHCLSNCAASFSFSRGTLLGNFASRNSAFVSAMAIGAIESVSIENISEAGVRVSLRVEINSWVSLRPGKKGGHAKDAARHGGADIIEGSYKARISGFRMSLGCKGVSAVQVQHTYQRRQLELDPTVLLEQAAVNYLYLSDFKDWVHPESIIGVIMVLHAEIGDRTRGVRSHAELFRDNVFFYNARYIRRSNPLTFGTVIPIPLPGLESAEWPLPDMYTTEAFWARFRIEFQSAMRPTTGSKQTHLSWFLPIHVFVDLFAIASSDVTKKPTMFVFKPVKKELTDSLMDQGWNIKVSIGVDHIKCTVDSTSLVFRYHIGRSILYTNFVYNRERQVGLNIWQAMDNFEPEVIVTIQCEMGDMWSHELEVGMSWSLSDVRKELEVYLGSDIEFRLCIIDCNRENLVNYRNEKKKFVVDLLPPRKLRLIERLA</sequence>
<dbReference type="EMBL" id="CM026426">
    <property type="protein sequence ID" value="KAG0573121.1"/>
    <property type="molecule type" value="Genomic_DNA"/>
</dbReference>
<feature type="signal peptide" evidence="1">
    <location>
        <begin position="1"/>
        <end position="17"/>
    </location>
</feature>
<evidence type="ECO:0000313" key="2">
    <source>
        <dbReference type="EMBL" id="KAG0573121.1"/>
    </source>
</evidence>
<evidence type="ECO:0000256" key="1">
    <source>
        <dbReference type="SAM" id="SignalP"/>
    </source>
</evidence>
<reference evidence="2" key="1">
    <citation type="submission" date="2020-06" db="EMBL/GenBank/DDBJ databases">
        <title>WGS assembly of Ceratodon purpureus strain R40.</title>
        <authorList>
            <person name="Carey S.B."/>
            <person name="Jenkins J."/>
            <person name="Shu S."/>
            <person name="Lovell J.T."/>
            <person name="Sreedasyam A."/>
            <person name="Maumus F."/>
            <person name="Tiley G.P."/>
            <person name="Fernandez-Pozo N."/>
            <person name="Barry K."/>
            <person name="Chen C."/>
            <person name="Wang M."/>
            <person name="Lipzen A."/>
            <person name="Daum C."/>
            <person name="Saski C.A."/>
            <person name="Payton A.C."/>
            <person name="Mcbreen J.C."/>
            <person name="Conrad R.E."/>
            <person name="Kollar L.M."/>
            <person name="Olsson S."/>
            <person name="Huttunen S."/>
            <person name="Landis J.B."/>
            <person name="Wickett N.J."/>
            <person name="Johnson M.G."/>
            <person name="Rensing S.A."/>
            <person name="Grimwood J."/>
            <person name="Schmutz J."/>
            <person name="Mcdaniel S.F."/>
        </authorList>
    </citation>
    <scope>NUCLEOTIDE SEQUENCE</scope>
    <source>
        <strain evidence="2">R40</strain>
    </source>
</reference>
<proteinExistence type="predicted"/>